<comment type="similarity">
    <text evidence="2 3">Belongs to the LOG family.</text>
</comment>
<dbReference type="SUPFAM" id="SSF102405">
    <property type="entry name" value="MCP/YpsA-like"/>
    <property type="match status" value="1"/>
</dbReference>
<organism evidence="4 5">
    <name type="scientific">Roseibium aggregatum</name>
    <dbReference type="NCBI Taxonomy" id="187304"/>
    <lineage>
        <taxon>Bacteria</taxon>
        <taxon>Pseudomonadati</taxon>
        <taxon>Pseudomonadota</taxon>
        <taxon>Alphaproteobacteria</taxon>
        <taxon>Hyphomicrobiales</taxon>
        <taxon>Stappiaceae</taxon>
        <taxon>Roseibium</taxon>
    </lineage>
</organism>
<name>A0A0M6Y0W4_9HYPH</name>
<dbReference type="Gene3D" id="3.40.50.450">
    <property type="match status" value="1"/>
</dbReference>
<proteinExistence type="inferred from homology"/>
<evidence type="ECO:0000256" key="2">
    <source>
        <dbReference type="ARBA" id="ARBA00006763"/>
    </source>
</evidence>
<dbReference type="GO" id="GO:0008714">
    <property type="term" value="F:AMP nucleosidase activity"/>
    <property type="evidence" value="ECO:0007669"/>
    <property type="project" value="UniProtKB-EC"/>
</dbReference>
<dbReference type="EC" id="3.2.2.n1" evidence="3"/>
<protein>
    <recommendedName>
        <fullName evidence="3">Cytokinin riboside 5'-monophosphate phosphoribohydrolase</fullName>
        <ecNumber evidence="3">3.2.2.n1</ecNumber>
    </recommendedName>
</protein>
<gene>
    <name evidence="4" type="primary">yvdD</name>
    <name evidence="4" type="ORF">LAL4801_01333</name>
</gene>
<dbReference type="PANTHER" id="PTHR31223:SF70">
    <property type="entry name" value="LOG FAMILY PROTEIN YJL055W"/>
    <property type="match status" value="1"/>
</dbReference>
<dbReference type="EMBL" id="CXST01000001">
    <property type="protein sequence ID" value="CTQ42896.1"/>
    <property type="molecule type" value="Genomic_DNA"/>
</dbReference>
<dbReference type="RefSeq" id="WP_055654959.1">
    <property type="nucleotide sequence ID" value="NZ_CXST01000001.1"/>
</dbReference>
<keyword evidence="5" id="KW-1185">Reference proteome</keyword>
<dbReference type="NCBIfam" id="TIGR00730">
    <property type="entry name" value="Rossman fold protein, TIGR00730 family"/>
    <property type="match status" value="1"/>
</dbReference>
<dbReference type="PANTHER" id="PTHR31223">
    <property type="entry name" value="LOG FAMILY PROTEIN YJL055W"/>
    <property type="match status" value="1"/>
</dbReference>
<dbReference type="STRING" id="187304.B0E33_23545"/>
<dbReference type="InterPro" id="IPR031100">
    <property type="entry name" value="LOG_fam"/>
</dbReference>
<accession>A0A0M6Y0W4</accession>
<dbReference type="GO" id="GO:0009691">
    <property type="term" value="P:cytokinin biosynthetic process"/>
    <property type="evidence" value="ECO:0007669"/>
    <property type="project" value="UniProtKB-UniRule"/>
</dbReference>
<dbReference type="AlphaFoldDB" id="A0A0M6Y0W4"/>
<dbReference type="InterPro" id="IPR005269">
    <property type="entry name" value="LOG"/>
</dbReference>
<evidence type="ECO:0000256" key="3">
    <source>
        <dbReference type="RuleBase" id="RU363015"/>
    </source>
</evidence>
<comment type="catalytic activity">
    <reaction evidence="1">
        <text>AMP + H2O = D-ribose 5-phosphate + adenine</text>
        <dbReference type="Rhea" id="RHEA:20129"/>
        <dbReference type="ChEBI" id="CHEBI:15377"/>
        <dbReference type="ChEBI" id="CHEBI:16708"/>
        <dbReference type="ChEBI" id="CHEBI:78346"/>
        <dbReference type="ChEBI" id="CHEBI:456215"/>
        <dbReference type="EC" id="3.2.2.4"/>
    </reaction>
</comment>
<evidence type="ECO:0000313" key="4">
    <source>
        <dbReference type="EMBL" id="CTQ42896.1"/>
    </source>
</evidence>
<reference evidence="5" key="1">
    <citation type="submission" date="2015-07" db="EMBL/GenBank/DDBJ databases">
        <authorList>
            <person name="Rodrigo-Torres Lidia"/>
            <person name="Arahal R.David."/>
        </authorList>
    </citation>
    <scope>NUCLEOTIDE SEQUENCE [LARGE SCALE GENOMIC DNA]</scope>
    <source>
        <strain evidence="5">CECT 4801</strain>
    </source>
</reference>
<dbReference type="GO" id="GO:0005829">
    <property type="term" value="C:cytosol"/>
    <property type="evidence" value="ECO:0007669"/>
    <property type="project" value="TreeGrafter"/>
</dbReference>
<sequence>MKSICVFCGSSYGALEAYADIARETGRAIAEQGYTLVYGGAKVGLMGTVADAALAAGGKVIGVLPRSLQDKEIGHEGLSELHLVDSMHERKAMMADLSDAFIALPGGVGTLEEIFEVWTWGQLGYHKKPCGFLNAEGYYDHLIAFLDHQTEQGFTKQVMRDMAQIASSPLDMIRQFENYTPPSAPKWINRDET</sequence>
<dbReference type="Proteomes" id="UP000048926">
    <property type="component" value="Unassembled WGS sequence"/>
</dbReference>
<keyword evidence="3" id="KW-0378">Hydrolase</keyword>
<dbReference type="Pfam" id="PF03641">
    <property type="entry name" value="Lysine_decarbox"/>
    <property type="match status" value="1"/>
</dbReference>
<keyword evidence="3" id="KW-0203">Cytokinin biosynthesis</keyword>
<evidence type="ECO:0000256" key="1">
    <source>
        <dbReference type="ARBA" id="ARBA00000274"/>
    </source>
</evidence>
<dbReference type="OrthoDB" id="9801098at2"/>
<evidence type="ECO:0000313" key="5">
    <source>
        <dbReference type="Proteomes" id="UP000048926"/>
    </source>
</evidence>